<dbReference type="Pfam" id="PF12937">
    <property type="entry name" value="F-box-like"/>
    <property type="match status" value="1"/>
</dbReference>
<organism evidence="3 4">
    <name type="scientific">Sorghum bicolor</name>
    <name type="common">Sorghum</name>
    <name type="synonym">Sorghum vulgare</name>
    <dbReference type="NCBI Taxonomy" id="4558"/>
    <lineage>
        <taxon>Eukaryota</taxon>
        <taxon>Viridiplantae</taxon>
        <taxon>Streptophyta</taxon>
        <taxon>Embryophyta</taxon>
        <taxon>Tracheophyta</taxon>
        <taxon>Spermatophyta</taxon>
        <taxon>Magnoliopsida</taxon>
        <taxon>Liliopsida</taxon>
        <taxon>Poales</taxon>
        <taxon>Poaceae</taxon>
        <taxon>PACMAD clade</taxon>
        <taxon>Panicoideae</taxon>
        <taxon>Andropogonodae</taxon>
        <taxon>Andropogoneae</taxon>
        <taxon>Sorghinae</taxon>
        <taxon>Sorghum</taxon>
    </lineage>
</organism>
<dbReference type="SUPFAM" id="SSF81383">
    <property type="entry name" value="F-box domain"/>
    <property type="match status" value="1"/>
</dbReference>
<reference evidence="4" key="2">
    <citation type="journal article" date="2018" name="Plant J.">
        <title>The Sorghum bicolor reference genome: improved assembly, gene annotations, a transcriptome atlas, and signatures of genome organization.</title>
        <authorList>
            <person name="McCormick R.F."/>
            <person name="Truong S.K."/>
            <person name="Sreedasyam A."/>
            <person name="Jenkins J."/>
            <person name="Shu S."/>
            <person name="Sims D."/>
            <person name="Kennedy M."/>
            <person name="Amirebrahimi M."/>
            <person name="Weers B.D."/>
            <person name="McKinley B."/>
            <person name="Mattison A."/>
            <person name="Morishige D.T."/>
            <person name="Grimwood J."/>
            <person name="Schmutz J."/>
            <person name="Mullet J.E."/>
        </authorList>
    </citation>
    <scope>NUCLEOTIDE SEQUENCE [LARGE SCALE GENOMIC DNA]</scope>
    <source>
        <strain evidence="4">cv. BTx623</strain>
    </source>
</reference>
<dbReference type="Proteomes" id="UP000000768">
    <property type="component" value="Chromosome 2"/>
</dbReference>
<dbReference type="Gene3D" id="1.20.1280.50">
    <property type="match status" value="1"/>
</dbReference>
<dbReference type="EMBL" id="CM000761">
    <property type="protein sequence ID" value="OQU89611.1"/>
    <property type="molecule type" value="Genomic_DNA"/>
</dbReference>
<dbReference type="InterPro" id="IPR036047">
    <property type="entry name" value="F-box-like_dom_sf"/>
</dbReference>
<accession>A0A1W0W5J3</accession>
<feature type="domain" description="F-box" evidence="2">
    <location>
        <begin position="108"/>
        <end position="142"/>
    </location>
</feature>
<dbReference type="PANTHER" id="PTHR34709">
    <property type="entry name" value="OS10G0396666 PROTEIN"/>
    <property type="match status" value="1"/>
</dbReference>
<feature type="compositionally biased region" description="Basic residues" evidence="1">
    <location>
        <begin position="11"/>
        <end position="21"/>
    </location>
</feature>
<evidence type="ECO:0000256" key="1">
    <source>
        <dbReference type="SAM" id="MobiDB-lite"/>
    </source>
</evidence>
<keyword evidence="4" id="KW-1185">Reference proteome</keyword>
<sequence>MILCLPASLLQRRRQRGKPMRKGNPQSWSPPPLVSNSPNPCERSPKFQNPPSNERDPPPFQISNPPTPTPHELSHLYKPTTSRPFLCWGLPLVEGTPRMEWDGEVGMNSVPDGVVQHILSMLSNARDVAACACVCRRWRDCVPYLPALFFQRNAFDAARGAADDVIGRMVASVARLRELVIYCPFSMARLPAWLAARSATLRVLELRMDAAADKVAEGGHLDCIGLAASLEELRLWGVSLIAAPAWGRMERLRVLEVVGAPLRDSAVRDAIAACPNLTDLSLLGCDCSGTVAIDLQLLQRCRLDIVGAGNCSLLLTAPRVESLEIQGFSWITLRGGHSLRRLSIAKSSGRVHKVDTGNLPDLDHLSLRGVQWNWAAVSSVLQCASEVKHLVMKIEFCGDLDALQPFPEVDLVDFFDSHPKLRKFEIHGAMFAALCQKNSLKNLNSRFIIPCLEEVLITVRSPLNAEQKLNTLESLVKYSVRLRTMVIRISQMKNCHEAADEFFEEICKFKYMNYRKVRIE</sequence>
<dbReference type="eggNOG" id="ENOG502QS32">
    <property type="taxonomic scope" value="Eukaryota"/>
</dbReference>
<evidence type="ECO:0000313" key="4">
    <source>
        <dbReference type="Proteomes" id="UP000000768"/>
    </source>
</evidence>
<protein>
    <recommendedName>
        <fullName evidence="2">F-box domain-containing protein</fullName>
    </recommendedName>
</protein>
<dbReference type="InterPro" id="IPR001810">
    <property type="entry name" value="F-box_dom"/>
</dbReference>
<dbReference type="Gramene" id="OQU89611">
    <property type="protein sequence ID" value="OQU89611"/>
    <property type="gene ID" value="SORBI_3002G223900"/>
</dbReference>
<gene>
    <name evidence="3" type="ORF">SORBI_3002G223900</name>
</gene>
<dbReference type="Gene3D" id="3.80.10.10">
    <property type="entry name" value="Ribonuclease Inhibitor"/>
    <property type="match status" value="1"/>
</dbReference>
<name>A0A1W0W5J3_SORBI</name>
<reference evidence="3 4" key="1">
    <citation type="journal article" date="2009" name="Nature">
        <title>The Sorghum bicolor genome and the diversification of grasses.</title>
        <authorList>
            <person name="Paterson A.H."/>
            <person name="Bowers J.E."/>
            <person name="Bruggmann R."/>
            <person name="Dubchak I."/>
            <person name="Grimwood J."/>
            <person name="Gundlach H."/>
            <person name="Haberer G."/>
            <person name="Hellsten U."/>
            <person name="Mitros T."/>
            <person name="Poliakov A."/>
            <person name="Schmutz J."/>
            <person name="Spannagl M."/>
            <person name="Tang H."/>
            <person name="Wang X."/>
            <person name="Wicker T."/>
            <person name="Bharti A.K."/>
            <person name="Chapman J."/>
            <person name="Feltus F.A."/>
            <person name="Gowik U."/>
            <person name="Grigoriev I.V."/>
            <person name="Lyons E."/>
            <person name="Maher C.A."/>
            <person name="Martis M."/>
            <person name="Narechania A."/>
            <person name="Otillar R.P."/>
            <person name="Penning B.W."/>
            <person name="Salamov A.A."/>
            <person name="Wang Y."/>
            <person name="Zhang L."/>
            <person name="Carpita N.C."/>
            <person name="Freeling M."/>
            <person name="Gingle A.R."/>
            <person name="Hash C.T."/>
            <person name="Keller B."/>
            <person name="Klein P."/>
            <person name="Kresovich S."/>
            <person name="McCann M.C."/>
            <person name="Ming R."/>
            <person name="Peterson D.G."/>
            <person name="Mehboob-ur-Rahman"/>
            <person name="Ware D."/>
            <person name="Westhoff P."/>
            <person name="Mayer K.F."/>
            <person name="Messing J."/>
            <person name="Rokhsar D.S."/>
        </authorList>
    </citation>
    <scope>NUCLEOTIDE SEQUENCE [LARGE SCALE GENOMIC DNA]</scope>
    <source>
        <strain evidence="4">cv. BTx623</strain>
    </source>
</reference>
<dbReference type="InterPro" id="IPR055312">
    <property type="entry name" value="FBL15-like"/>
</dbReference>
<proteinExistence type="predicted"/>
<dbReference type="AlphaFoldDB" id="A0A1W0W5J3"/>
<dbReference type="OMA" id="RFRYMNR"/>
<dbReference type="PANTHER" id="PTHR34709:SF73">
    <property type="entry name" value="OS08G0469500 PROTEIN"/>
    <property type="match status" value="1"/>
</dbReference>
<evidence type="ECO:0000313" key="3">
    <source>
        <dbReference type="EMBL" id="OQU89611.1"/>
    </source>
</evidence>
<dbReference type="InterPro" id="IPR032675">
    <property type="entry name" value="LRR_dom_sf"/>
</dbReference>
<dbReference type="InParanoid" id="A0A1W0W5J3"/>
<dbReference type="SUPFAM" id="SSF52047">
    <property type="entry name" value="RNI-like"/>
    <property type="match status" value="1"/>
</dbReference>
<dbReference type="OrthoDB" id="9973021at2759"/>
<dbReference type="STRING" id="4558.A0A1W0W5J3"/>
<feature type="region of interest" description="Disordered" evidence="1">
    <location>
        <begin position="8"/>
        <end position="75"/>
    </location>
</feature>
<evidence type="ECO:0000259" key="2">
    <source>
        <dbReference type="Pfam" id="PF12937"/>
    </source>
</evidence>
<dbReference type="FunCoup" id="A0A1W0W5J3">
    <property type="interactions" value="1118"/>
</dbReference>